<reference evidence="1" key="1">
    <citation type="journal article" date="2014" name="Front. Microbiol.">
        <title>High frequency of phylogenetically diverse reductive dehalogenase-homologous genes in deep subseafloor sedimentary metagenomes.</title>
        <authorList>
            <person name="Kawai M."/>
            <person name="Futagami T."/>
            <person name="Toyoda A."/>
            <person name="Takaki Y."/>
            <person name="Nishi S."/>
            <person name="Hori S."/>
            <person name="Arai W."/>
            <person name="Tsubouchi T."/>
            <person name="Morono Y."/>
            <person name="Uchiyama I."/>
            <person name="Ito T."/>
            <person name="Fujiyama A."/>
            <person name="Inagaki F."/>
            <person name="Takami H."/>
        </authorList>
    </citation>
    <scope>NUCLEOTIDE SEQUENCE</scope>
    <source>
        <strain evidence="1">Expedition CK06-06</strain>
    </source>
</reference>
<sequence>MHYIKEESKQKKFLDKGLRLMERSLDFTRKANDKFILLISLLYLDWWALIGRRIQYLQKRIFLDLNEVSEIGKIFSSFPVGRYIVNTFPALYYANMAQWKIFTPDQRKSYAEQGIKYANEALKCFSSIPTSVYSYLSLTVAHSQLATLINIKDEQVNHIKKMLEYANHAKKIGEQYDGGSVRAMSYNSLYISHKTLANFAKSKQERIKMLKIAANASKNYMDYPIESRTGIIAAQMRLGLLYEEIGILTLNNDTLTESKEIFLDAIKESLERGYQSYAAAT</sequence>
<accession>X1GNB0</accession>
<name>X1GNB0_9ZZZZ</name>
<comment type="caution">
    <text evidence="1">The sequence shown here is derived from an EMBL/GenBank/DDBJ whole genome shotgun (WGS) entry which is preliminary data.</text>
</comment>
<proteinExistence type="predicted"/>
<gene>
    <name evidence="1" type="ORF">S03H2_20113</name>
</gene>
<dbReference type="AlphaFoldDB" id="X1GNB0"/>
<dbReference type="EMBL" id="BARU01010567">
    <property type="protein sequence ID" value="GAH34458.1"/>
    <property type="molecule type" value="Genomic_DNA"/>
</dbReference>
<protein>
    <recommendedName>
        <fullName evidence="2">MalT-like TPR region domain-containing protein</fullName>
    </recommendedName>
</protein>
<evidence type="ECO:0000313" key="1">
    <source>
        <dbReference type="EMBL" id="GAH34458.1"/>
    </source>
</evidence>
<organism evidence="1">
    <name type="scientific">marine sediment metagenome</name>
    <dbReference type="NCBI Taxonomy" id="412755"/>
    <lineage>
        <taxon>unclassified sequences</taxon>
        <taxon>metagenomes</taxon>
        <taxon>ecological metagenomes</taxon>
    </lineage>
</organism>
<evidence type="ECO:0008006" key="2">
    <source>
        <dbReference type="Google" id="ProtNLM"/>
    </source>
</evidence>
<feature type="non-terminal residue" evidence="1">
    <location>
        <position position="281"/>
    </location>
</feature>